<dbReference type="InterPro" id="IPR043136">
    <property type="entry name" value="B30.2/SPRY_sf"/>
</dbReference>
<dbReference type="SUPFAM" id="SSF49899">
    <property type="entry name" value="Concanavalin A-like lectins/glucanases"/>
    <property type="match status" value="1"/>
</dbReference>
<accession>A0ABM3ENR5</accession>
<comment type="subcellular location">
    <subcellularLocation>
        <location evidence="1">Membrane</location>
        <topology evidence="1">Single-pass type I membrane protein</topology>
    </subcellularLocation>
</comment>
<evidence type="ECO:0000259" key="11">
    <source>
        <dbReference type="PROSITE" id="PS50188"/>
    </source>
</evidence>
<evidence type="ECO:0000259" key="12">
    <source>
        <dbReference type="PROSITE" id="PS50835"/>
    </source>
</evidence>
<dbReference type="PROSITE" id="PS50188">
    <property type="entry name" value="B302_SPRY"/>
    <property type="match status" value="1"/>
</dbReference>
<feature type="transmembrane region" description="Helical" evidence="9">
    <location>
        <begin position="270"/>
        <end position="294"/>
    </location>
</feature>
<evidence type="ECO:0000256" key="1">
    <source>
        <dbReference type="ARBA" id="ARBA00004479"/>
    </source>
</evidence>
<evidence type="ECO:0000313" key="14">
    <source>
        <dbReference type="RefSeq" id="XP_045572687.1"/>
    </source>
</evidence>
<dbReference type="InterPro" id="IPR003599">
    <property type="entry name" value="Ig_sub"/>
</dbReference>
<comment type="similarity">
    <text evidence="2">Belongs to the immunoglobulin superfamily. BTN/MOG family.</text>
</comment>
<keyword evidence="7" id="KW-0393">Immunoglobulin domain</keyword>
<dbReference type="PANTHER" id="PTHR24100">
    <property type="entry name" value="BUTYROPHILIN"/>
    <property type="match status" value="1"/>
</dbReference>
<feature type="region of interest" description="Disordered" evidence="8">
    <location>
        <begin position="555"/>
        <end position="574"/>
    </location>
</feature>
<dbReference type="SUPFAM" id="SSF48726">
    <property type="entry name" value="Immunoglobulin"/>
    <property type="match status" value="2"/>
</dbReference>
<dbReference type="InterPro" id="IPR050504">
    <property type="entry name" value="IgSF_BTN/MOG"/>
</dbReference>
<feature type="compositionally biased region" description="Polar residues" evidence="8">
    <location>
        <begin position="524"/>
        <end position="537"/>
    </location>
</feature>
<feature type="chain" id="PRO_5046764484" evidence="10">
    <location>
        <begin position="41"/>
        <end position="822"/>
    </location>
</feature>
<evidence type="ECO:0000256" key="3">
    <source>
        <dbReference type="ARBA" id="ARBA00022692"/>
    </source>
</evidence>
<dbReference type="InterPro" id="IPR053896">
    <property type="entry name" value="BTN3A2-like_Ig-C"/>
</dbReference>
<evidence type="ECO:0000256" key="7">
    <source>
        <dbReference type="ARBA" id="ARBA00023319"/>
    </source>
</evidence>
<keyword evidence="3 9" id="KW-0812">Transmembrane</keyword>
<name>A0ABM3ENR5_SALSA</name>
<dbReference type="Gene3D" id="2.60.40.10">
    <property type="entry name" value="Immunoglobulins"/>
    <property type="match status" value="2"/>
</dbReference>
<dbReference type="InterPro" id="IPR003879">
    <property type="entry name" value="Butyrophylin_SPRY"/>
</dbReference>
<dbReference type="RefSeq" id="XP_045572687.1">
    <property type="nucleotide sequence ID" value="XM_045716731.1"/>
</dbReference>
<evidence type="ECO:0000256" key="6">
    <source>
        <dbReference type="ARBA" id="ARBA00023136"/>
    </source>
</evidence>
<dbReference type="Pfam" id="PF07686">
    <property type="entry name" value="V-set"/>
    <property type="match status" value="1"/>
</dbReference>
<sequence length="822" mass="90865">MIPKVIFDRAMEIYRRRRTTRSGLCLKVVILAVLTVPITAQKPDDFSVSVPDAPITAWSGSSVSLPCELSPLFNAEPLEVRWYRPDNSYSPALLYEDHKIQEAPVDPRYRGRVSLTGGMERGNVSLTLERVTVEDSGEYVCRVSSEQWFDKASVFLTVNVLGGIPVLSVAEAREGGGQVNITCLSEGWSPQPTVTWTNKEGTEIRNEQEVLNTSDPQGLVSVSSWLLYAPSYSDWLACTVSLSEEMKREGRILPHIYTGPTAVPGVSEEAFIVTLVLLVLSLVIICALCSVILWKRRGSMWCSSQKSRNRSDQTELGQRPAETKNLIEVAENTLTTPTEQRAAGKQVNLKGAKNTVPRPTVQRAAGKQVNLKGAENTVPRHTDQRAAGKEVNLKGAENTVPKSTEQRADGKKVKLKGAENTVSRPTEQRAAGKQVKLNGAENTVPRPTERRASGKQVNLKVLPKCAPLGAENTVPRPTEKRAAGKQVNLKGAPLGAENTLPTPTEQRAAGKQVHLEAENNNSIERAENTVKTPTEHISSGKEVNLKDWHQVKGFKGEENSVPTPTEQRAAGKQVNLEVAENTVPTPTDQRAAEEEVNLKGAENTVPTPTEQRAAGKQVNLEGAENTVKIPTEHISSGKEVNLKDWHQVKGFKENIILDEKTAHPVIRVNRGNQAHYVKEKDTENASIRMHLHVFSKESFSSGQHYWEVKVKERTTGKLSWYVGVASENVERNCNVPLTPQNGFWILSFDKEKCFHVNTDPQSPITVEELTIVGVFLDCDRHTLSFYNVDTESPLYTFTDVKTSNYFPVLSPGQHDKTPIRIN</sequence>
<evidence type="ECO:0000313" key="13">
    <source>
        <dbReference type="Proteomes" id="UP001652741"/>
    </source>
</evidence>
<reference evidence="14" key="1">
    <citation type="submission" date="2025-08" db="UniProtKB">
        <authorList>
            <consortium name="RefSeq"/>
        </authorList>
    </citation>
    <scope>IDENTIFICATION</scope>
</reference>
<feature type="domain" description="B30.2/SPRY" evidence="11">
    <location>
        <begin position="635"/>
        <end position="822"/>
    </location>
</feature>
<dbReference type="InterPro" id="IPR013783">
    <property type="entry name" value="Ig-like_fold"/>
</dbReference>
<keyword evidence="5 9" id="KW-1133">Transmembrane helix</keyword>
<dbReference type="InterPro" id="IPR007110">
    <property type="entry name" value="Ig-like_dom"/>
</dbReference>
<dbReference type="Gene3D" id="2.60.120.920">
    <property type="match status" value="1"/>
</dbReference>
<feature type="region of interest" description="Disordered" evidence="8">
    <location>
        <begin position="524"/>
        <end position="546"/>
    </location>
</feature>
<evidence type="ECO:0000256" key="8">
    <source>
        <dbReference type="SAM" id="MobiDB-lite"/>
    </source>
</evidence>
<feature type="domain" description="Ig-like" evidence="12">
    <location>
        <begin position="43"/>
        <end position="157"/>
    </location>
</feature>
<dbReference type="SMART" id="SM00409">
    <property type="entry name" value="IG"/>
    <property type="match status" value="1"/>
</dbReference>
<dbReference type="Proteomes" id="UP001652741">
    <property type="component" value="Chromosome ssa04"/>
</dbReference>
<dbReference type="Pfam" id="PF22705">
    <property type="entry name" value="C2-set_3"/>
    <property type="match status" value="1"/>
</dbReference>
<evidence type="ECO:0000256" key="4">
    <source>
        <dbReference type="ARBA" id="ARBA00022729"/>
    </source>
</evidence>
<evidence type="ECO:0000256" key="2">
    <source>
        <dbReference type="ARBA" id="ARBA00007591"/>
    </source>
</evidence>
<evidence type="ECO:0000256" key="9">
    <source>
        <dbReference type="SAM" id="Phobius"/>
    </source>
</evidence>
<dbReference type="InterPro" id="IPR013320">
    <property type="entry name" value="ConA-like_dom_sf"/>
</dbReference>
<evidence type="ECO:0000256" key="10">
    <source>
        <dbReference type="SAM" id="SignalP"/>
    </source>
</evidence>
<dbReference type="GeneID" id="106602685"/>
<dbReference type="InterPro" id="IPR003877">
    <property type="entry name" value="SPRY_dom"/>
</dbReference>
<dbReference type="PROSITE" id="PS50835">
    <property type="entry name" value="IG_LIKE"/>
    <property type="match status" value="2"/>
</dbReference>
<dbReference type="PANTHER" id="PTHR24100:SF149">
    <property type="entry name" value="BG-LIKE ANTIGEN 1-RELATED"/>
    <property type="match status" value="1"/>
</dbReference>
<protein>
    <submittedName>
        <fullName evidence="14">Butyrophilin subfamily 2 member A1 isoform X50</fullName>
    </submittedName>
</protein>
<feature type="domain" description="Ig-like" evidence="12">
    <location>
        <begin position="165"/>
        <end position="254"/>
    </location>
</feature>
<gene>
    <name evidence="14" type="primary">LOC106602685</name>
</gene>
<organism evidence="13 14">
    <name type="scientific">Salmo salar</name>
    <name type="common">Atlantic salmon</name>
    <dbReference type="NCBI Taxonomy" id="8030"/>
    <lineage>
        <taxon>Eukaryota</taxon>
        <taxon>Metazoa</taxon>
        <taxon>Chordata</taxon>
        <taxon>Craniata</taxon>
        <taxon>Vertebrata</taxon>
        <taxon>Euteleostomi</taxon>
        <taxon>Actinopterygii</taxon>
        <taxon>Neopterygii</taxon>
        <taxon>Teleostei</taxon>
        <taxon>Protacanthopterygii</taxon>
        <taxon>Salmoniformes</taxon>
        <taxon>Salmonidae</taxon>
        <taxon>Salmoninae</taxon>
        <taxon>Salmo</taxon>
    </lineage>
</organism>
<keyword evidence="6 9" id="KW-0472">Membrane</keyword>
<feature type="region of interest" description="Disordered" evidence="8">
    <location>
        <begin position="584"/>
        <end position="624"/>
    </location>
</feature>
<dbReference type="InterPro" id="IPR036179">
    <property type="entry name" value="Ig-like_dom_sf"/>
</dbReference>
<dbReference type="InterPro" id="IPR001870">
    <property type="entry name" value="B30.2/SPRY"/>
</dbReference>
<dbReference type="SMART" id="SM00406">
    <property type="entry name" value="IGv"/>
    <property type="match status" value="1"/>
</dbReference>
<keyword evidence="13" id="KW-1185">Reference proteome</keyword>
<evidence type="ECO:0000256" key="5">
    <source>
        <dbReference type="ARBA" id="ARBA00022989"/>
    </source>
</evidence>
<feature type="region of interest" description="Disordered" evidence="8">
    <location>
        <begin position="392"/>
        <end position="455"/>
    </location>
</feature>
<keyword evidence="4 10" id="KW-0732">Signal</keyword>
<dbReference type="InterPro" id="IPR013106">
    <property type="entry name" value="Ig_V-set"/>
</dbReference>
<dbReference type="SMART" id="SM00449">
    <property type="entry name" value="SPRY"/>
    <property type="match status" value="1"/>
</dbReference>
<dbReference type="Pfam" id="PF00622">
    <property type="entry name" value="SPRY"/>
    <property type="match status" value="1"/>
</dbReference>
<feature type="region of interest" description="Disordered" evidence="8">
    <location>
        <begin position="492"/>
        <end position="511"/>
    </location>
</feature>
<proteinExistence type="inferred from homology"/>
<dbReference type="PRINTS" id="PR01407">
    <property type="entry name" value="BUTYPHLNCDUF"/>
</dbReference>
<feature type="signal peptide" evidence="10">
    <location>
        <begin position="1"/>
        <end position="40"/>
    </location>
</feature>